<sequence length="73" mass="7938">MTPDLPLGSEHDSHWTGPPSGGRSSALVAAVHRRHYSGGGGFAALDRRRGGLALPWRCRQCRLFGVLHQSFTK</sequence>
<evidence type="ECO:0000313" key="2">
    <source>
        <dbReference type="EMBL" id="KAK9088406.1"/>
    </source>
</evidence>
<evidence type="ECO:0000313" key="3">
    <source>
        <dbReference type="Proteomes" id="UP001419268"/>
    </source>
</evidence>
<proteinExistence type="predicted"/>
<protein>
    <submittedName>
        <fullName evidence="2">Uncharacterized protein</fullName>
    </submittedName>
</protein>
<dbReference type="Proteomes" id="UP001419268">
    <property type="component" value="Unassembled WGS sequence"/>
</dbReference>
<evidence type="ECO:0000256" key="1">
    <source>
        <dbReference type="SAM" id="MobiDB-lite"/>
    </source>
</evidence>
<name>A0AAP0E885_9MAGN</name>
<gene>
    <name evidence="2" type="ORF">Scep_027488</name>
</gene>
<accession>A0AAP0E885</accession>
<reference evidence="2 3" key="1">
    <citation type="submission" date="2024-01" db="EMBL/GenBank/DDBJ databases">
        <title>Genome assemblies of Stephania.</title>
        <authorList>
            <person name="Yang L."/>
        </authorList>
    </citation>
    <scope>NUCLEOTIDE SEQUENCE [LARGE SCALE GENOMIC DNA]</scope>
    <source>
        <strain evidence="2">JXDWG</strain>
        <tissue evidence="2">Leaf</tissue>
    </source>
</reference>
<comment type="caution">
    <text evidence="2">The sequence shown here is derived from an EMBL/GenBank/DDBJ whole genome shotgun (WGS) entry which is preliminary data.</text>
</comment>
<dbReference type="EMBL" id="JBBNAG010000012">
    <property type="protein sequence ID" value="KAK9088406.1"/>
    <property type="molecule type" value="Genomic_DNA"/>
</dbReference>
<organism evidence="2 3">
    <name type="scientific">Stephania cephalantha</name>
    <dbReference type="NCBI Taxonomy" id="152367"/>
    <lineage>
        <taxon>Eukaryota</taxon>
        <taxon>Viridiplantae</taxon>
        <taxon>Streptophyta</taxon>
        <taxon>Embryophyta</taxon>
        <taxon>Tracheophyta</taxon>
        <taxon>Spermatophyta</taxon>
        <taxon>Magnoliopsida</taxon>
        <taxon>Ranunculales</taxon>
        <taxon>Menispermaceae</taxon>
        <taxon>Menispermoideae</taxon>
        <taxon>Cissampelideae</taxon>
        <taxon>Stephania</taxon>
    </lineage>
</organism>
<feature type="region of interest" description="Disordered" evidence="1">
    <location>
        <begin position="1"/>
        <end position="24"/>
    </location>
</feature>
<dbReference type="AlphaFoldDB" id="A0AAP0E885"/>
<keyword evidence="3" id="KW-1185">Reference proteome</keyword>